<accession>A0A839E8H2</accession>
<dbReference type="AlphaFoldDB" id="A0A839E8H2"/>
<protein>
    <submittedName>
        <fullName evidence="2">Uncharacterized protein</fullName>
    </submittedName>
</protein>
<feature type="transmembrane region" description="Helical" evidence="1">
    <location>
        <begin position="29"/>
        <end position="48"/>
    </location>
</feature>
<evidence type="ECO:0000256" key="1">
    <source>
        <dbReference type="SAM" id="Phobius"/>
    </source>
</evidence>
<keyword evidence="1" id="KW-0812">Transmembrane</keyword>
<reference evidence="2 3" key="1">
    <citation type="submission" date="2020-07" db="EMBL/GenBank/DDBJ databases">
        <title>Sequencing the genomes of 1000 actinobacteria strains.</title>
        <authorList>
            <person name="Klenk H.-P."/>
        </authorList>
    </citation>
    <scope>NUCLEOTIDE SEQUENCE [LARGE SCALE GENOMIC DNA]</scope>
    <source>
        <strain evidence="2 3">DSM 45975</strain>
    </source>
</reference>
<feature type="transmembrane region" description="Helical" evidence="1">
    <location>
        <begin position="79"/>
        <end position="98"/>
    </location>
</feature>
<gene>
    <name evidence="2" type="ORF">FHX42_004542</name>
</gene>
<dbReference type="Proteomes" id="UP000569329">
    <property type="component" value="Unassembled WGS sequence"/>
</dbReference>
<keyword evidence="3" id="KW-1185">Reference proteome</keyword>
<comment type="caution">
    <text evidence="2">The sequence shown here is derived from an EMBL/GenBank/DDBJ whole genome shotgun (WGS) entry which is preliminary data.</text>
</comment>
<keyword evidence="1" id="KW-0472">Membrane</keyword>
<evidence type="ECO:0000313" key="2">
    <source>
        <dbReference type="EMBL" id="MBA8827158.1"/>
    </source>
</evidence>
<dbReference type="RefSeq" id="WP_182546338.1">
    <property type="nucleotide sequence ID" value="NZ_JACGWZ010000007.1"/>
</dbReference>
<sequence length="186" mass="19996">MTGTQRPGWMDVFGRPAPSAGPEPPQQVLLARWAWIAGLVVWLVRSVIQLTDRRMLVDQLRRMAPELTQSEVDAAANSATLFSLLLALSIGAVGLMLVRRMLWGRNWARILITVVTAFSVVSTALALVGIATLGPAVPVRVDVVNILLSVVVAGISVAVLVLLWHPASNRYFRAAAVARGGRSVVT</sequence>
<keyword evidence="1" id="KW-1133">Transmembrane helix</keyword>
<dbReference type="EMBL" id="JACGWZ010000007">
    <property type="protein sequence ID" value="MBA8827158.1"/>
    <property type="molecule type" value="Genomic_DNA"/>
</dbReference>
<name>A0A839E8H2_9PSEU</name>
<proteinExistence type="predicted"/>
<organism evidence="2 3">
    <name type="scientific">Halosaccharopolyspora lacisalsi</name>
    <dbReference type="NCBI Taxonomy" id="1000566"/>
    <lineage>
        <taxon>Bacteria</taxon>
        <taxon>Bacillati</taxon>
        <taxon>Actinomycetota</taxon>
        <taxon>Actinomycetes</taxon>
        <taxon>Pseudonocardiales</taxon>
        <taxon>Pseudonocardiaceae</taxon>
        <taxon>Halosaccharopolyspora</taxon>
    </lineage>
</organism>
<evidence type="ECO:0000313" key="3">
    <source>
        <dbReference type="Proteomes" id="UP000569329"/>
    </source>
</evidence>
<feature type="transmembrane region" description="Helical" evidence="1">
    <location>
        <begin position="110"/>
        <end position="131"/>
    </location>
</feature>
<feature type="transmembrane region" description="Helical" evidence="1">
    <location>
        <begin position="143"/>
        <end position="164"/>
    </location>
</feature>